<evidence type="ECO:0000259" key="5">
    <source>
        <dbReference type="PROSITE" id="PS51078"/>
    </source>
</evidence>
<dbReference type="InterPro" id="IPR050707">
    <property type="entry name" value="HTH_MetabolicPath_Reg"/>
</dbReference>
<dbReference type="PANTHER" id="PTHR30136">
    <property type="entry name" value="HELIX-TURN-HELIX TRANSCRIPTIONAL REGULATOR, ICLR FAMILY"/>
    <property type="match status" value="1"/>
</dbReference>
<evidence type="ECO:0000256" key="1">
    <source>
        <dbReference type="ARBA" id="ARBA00023015"/>
    </source>
</evidence>
<dbReference type="RefSeq" id="WP_153652194.1">
    <property type="nucleotide sequence ID" value="NZ_CP045737.1"/>
</dbReference>
<dbReference type="EMBL" id="CP045737">
    <property type="protein sequence ID" value="QGG40923.1"/>
    <property type="molecule type" value="Genomic_DNA"/>
</dbReference>
<dbReference type="Proteomes" id="UP000392064">
    <property type="component" value="Chromosome"/>
</dbReference>
<dbReference type="Gene3D" id="1.10.10.10">
    <property type="entry name" value="Winged helix-like DNA-binding domain superfamily/Winged helix DNA-binding domain"/>
    <property type="match status" value="1"/>
</dbReference>
<dbReference type="InterPro" id="IPR005471">
    <property type="entry name" value="Tscrpt_reg_IclR_N"/>
</dbReference>
<dbReference type="PROSITE" id="PS51077">
    <property type="entry name" value="HTH_ICLR"/>
    <property type="match status" value="1"/>
</dbReference>
<evidence type="ECO:0000313" key="7">
    <source>
        <dbReference type="Proteomes" id="UP000392064"/>
    </source>
</evidence>
<accession>A0A5Q2MGU8</accession>
<dbReference type="Gene3D" id="3.30.450.40">
    <property type="match status" value="1"/>
</dbReference>
<dbReference type="GO" id="GO:0003700">
    <property type="term" value="F:DNA-binding transcription factor activity"/>
    <property type="evidence" value="ECO:0007669"/>
    <property type="project" value="TreeGrafter"/>
</dbReference>
<dbReference type="SUPFAM" id="SSF55781">
    <property type="entry name" value="GAF domain-like"/>
    <property type="match status" value="1"/>
</dbReference>
<dbReference type="SMART" id="SM00346">
    <property type="entry name" value="HTH_ICLR"/>
    <property type="match status" value="1"/>
</dbReference>
<evidence type="ECO:0000313" key="6">
    <source>
        <dbReference type="EMBL" id="QGG40923.1"/>
    </source>
</evidence>
<gene>
    <name evidence="6" type="ORF">GEV26_05865</name>
</gene>
<proteinExistence type="predicted"/>
<dbReference type="InterPro" id="IPR029016">
    <property type="entry name" value="GAF-like_dom_sf"/>
</dbReference>
<dbReference type="Pfam" id="PF01614">
    <property type="entry name" value="IclR_C"/>
    <property type="match status" value="1"/>
</dbReference>
<organism evidence="6 7">
    <name type="scientific">Aeromicrobium yanjiei</name>
    <dbReference type="NCBI Taxonomy" id="2662028"/>
    <lineage>
        <taxon>Bacteria</taxon>
        <taxon>Bacillati</taxon>
        <taxon>Actinomycetota</taxon>
        <taxon>Actinomycetes</taxon>
        <taxon>Propionibacteriales</taxon>
        <taxon>Nocardioidaceae</taxon>
        <taxon>Aeromicrobium</taxon>
    </lineage>
</organism>
<keyword evidence="2" id="KW-0238">DNA-binding</keyword>
<dbReference type="PANTHER" id="PTHR30136:SF24">
    <property type="entry name" value="HTH-TYPE TRANSCRIPTIONAL REPRESSOR ALLR"/>
    <property type="match status" value="1"/>
</dbReference>
<dbReference type="AlphaFoldDB" id="A0A5Q2MGU8"/>
<keyword evidence="3" id="KW-0804">Transcription</keyword>
<dbReference type="KEGG" id="aef:GEV26_05865"/>
<dbReference type="Pfam" id="PF09339">
    <property type="entry name" value="HTH_IclR"/>
    <property type="match status" value="1"/>
</dbReference>
<dbReference type="InterPro" id="IPR036388">
    <property type="entry name" value="WH-like_DNA-bd_sf"/>
</dbReference>
<dbReference type="InterPro" id="IPR014757">
    <property type="entry name" value="Tscrpt_reg_IclR_C"/>
</dbReference>
<protein>
    <submittedName>
        <fullName evidence="6">Helix-turn-helix domain-containing protein</fullName>
    </submittedName>
</protein>
<dbReference type="SUPFAM" id="SSF46785">
    <property type="entry name" value="Winged helix' DNA-binding domain"/>
    <property type="match status" value="1"/>
</dbReference>
<dbReference type="InterPro" id="IPR036390">
    <property type="entry name" value="WH_DNA-bd_sf"/>
</dbReference>
<keyword evidence="1" id="KW-0805">Transcription regulation</keyword>
<keyword evidence="7" id="KW-1185">Reference proteome</keyword>
<reference evidence="6 7" key="1">
    <citation type="submission" date="2019-11" db="EMBL/GenBank/DDBJ databases">
        <authorList>
            <person name="Li J."/>
        </authorList>
    </citation>
    <scope>NUCLEOTIDE SEQUENCE [LARGE SCALE GENOMIC DNA]</scope>
    <source>
        <strain evidence="6 7">MF47</strain>
    </source>
</reference>
<dbReference type="PROSITE" id="PS51078">
    <property type="entry name" value="ICLR_ED"/>
    <property type="match status" value="1"/>
</dbReference>
<feature type="domain" description="IclR-ED" evidence="5">
    <location>
        <begin position="80"/>
        <end position="262"/>
    </location>
</feature>
<dbReference type="GO" id="GO:0045892">
    <property type="term" value="P:negative regulation of DNA-templated transcription"/>
    <property type="evidence" value="ECO:0007669"/>
    <property type="project" value="TreeGrafter"/>
</dbReference>
<name>A0A5Q2MGU8_9ACTN</name>
<feature type="domain" description="HTH iclR-type" evidence="4">
    <location>
        <begin position="17"/>
        <end position="79"/>
    </location>
</feature>
<dbReference type="GO" id="GO:0003677">
    <property type="term" value="F:DNA binding"/>
    <property type="evidence" value="ECO:0007669"/>
    <property type="project" value="UniProtKB-KW"/>
</dbReference>
<evidence type="ECO:0000256" key="3">
    <source>
        <dbReference type="ARBA" id="ARBA00023163"/>
    </source>
</evidence>
<evidence type="ECO:0000256" key="2">
    <source>
        <dbReference type="ARBA" id="ARBA00023125"/>
    </source>
</evidence>
<evidence type="ECO:0000259" key="4">
    <source>
        <dbReference type="PROSITE" id="PS51077"/>
    </source>
</evidence>
<sequence>MASTTSSRPSSESASGTESADRVADVLVSFTRSDRPLGVSQIARDLGLSKAVVHRILQSLASRSLVQVVPGDVRYALGPTAVGLGTKAWSQLDVRSLAAPTLRGLRDLTRETATLSVLVGNRRIYLDQYESPQEVKMVVEIGPQFPLHSGASSRSILAFLPPAFIDEVIAELVDVRPTTDVEEYRQGLDLVRTQGYATSNNERMTGAASIAAPFFDASGNVLGSISSSGPAARYAELADESHQEHVAEVLSAAHAITQLLQPARS</sequence>